<sequence>MKTGVQYYTLKYFTGNERCETIKKPCLEDFKIDSESEEEDGNDNKHDKVPLEQDIEALEHAHEMGALAMLIQVLQHLRIVPEASDSSQDVAIASVNEENHSPSLNDNSTTLNGAKSNIPTYRTPEPHQGSDSIHQIATQPRNRHHGLLGERASPPFDKNIWKDWILTPLELRHSQAPRESEYDGFPDLGCACSDVSNGWVVTHSKTLIIDNLEAVKFVDVICYQANKIEIMGNEREDTIHLRFDYPHTFEQTIFEHPWLLDFQRHYKSTYSLKSTLSEHDKGETLPRGTLTHNGSWNHQTQDMDHAPLPRTYMMRADPLLSPLEALYPCPLDTSLPMKKQQIGCHEGLDLIAEVVATILQTENSDVEPDTVDSESKTPSLQYPELEQDRSMTDSDTTTQERPSIHPHPIFPAILPSNALHPGGTFIELQTDQPDIWGFNDFESTVVRLQTTPLYATTIEATECIDPPVNHSLWNEDLGQIEQIRTMQLYDGDVHQYNLICKAEHYVNFVTSAELQRLALSYFKLEFVCFTPILFTAIKPWLPGTI</sequence>
<proteinExistence type="predicted"/>
<dbReference type="Proteomes" id="UP000807025">
    <property type="component" value="Unassembled WGS sequence"/>
</dbReference>
<dbReference type="EMBL" id="MU154722">
    <property type="protein sequence ID" value="KAF9488259.1"/>
    <property type="molecule type" value="Genomic_DNA"/>
</dbReference>
<protein>
    <submittedName>
        <fullName evidence="2">Uncharacterized protein</fullName>
    </submittedName>
</protein>
<evidence type="ECO:0000313" key="2">
    <source>
        <dbReference type="EMBL" id="KAF9488259.1"/>
    </source>
</evidence>
<reference evidence="2" key="1">
    <citation type="submission" date="2020-11" db="EMBL/GenBank/DDBJ databases">
        <authorList>
            <consortium name="DOE Joint Genome Institute"/>
            <person name="Ahrendt S."/>
            <person name="Riley R."/>
            <person name="Andreopoulos W."/>
            <person name="Labutti K."/>
            <person name="Pangilinan J."/>
            <person name="Ruiz-Duenas F.J."/>
            <person name="Barrasa J.M."/>
            <person name="Sanchez-Garcia M."/>
            <person name="Camarero S."/>
            <person name="Miyauchi S."/>
            <person name="Serrano A."/>
            <person name="Linde D."/>
            <person name="Babiker R."/>
            <person name="Drula E."/>
            <person name="Ayuso-Fernandez I."/>
            <person name="Pacheco R."/>
            <person name="Padilla G."/>
            <person name="Ferreira P."/>
            <person name="Barriuso J."/>
            <person name="Kellner H."/>
            <person name="Castanera R."/>
            <person name="Alfaro M."/>
            <person name="Ramirez L."/>
            <person name="Pisabarro A.G."/>
            <person name="Kuo A."/>
            <person name="Tritt A."/>
            <person name="Lipzen A."/>
            <person name="He G."/>
            <person name="Yan M."/>
            <person name="Ng V."/>
            <person name="Cullen D."/>
            <person name="Martin F."/>
            <person name="Rosso M.-N."/>
            <person name="Henrissat B."/>
            <person name="Hibbett D."/>
            <person name="Martinez A.T."/>
            <person name="Grigoriev I.V."/>
        </authorList>
    </citation>
    <scope>NUCLEOTIDE SEQUENCE</scope>
    <source>
        <strain evidence="2">ATCC 90797</strain>
    </source>
</reference>
<evidence type="ECO:0000313" key="3">
    <source>
        <dbReference type="Proteomes" id="UP000807025"/>
    </source>
</evidence>
<name>A0A9P6D932_PLEER</name>
<feature type="region of interest" description="Disordered" evidence="1">
    <location>
        <begin position="363"/>
        <end position="404"/>
    </location>
</feature>
<dbReference type="AlphaFoldDB" id="A0A9P6D932"/>
<keyword evidence="3" id="KW-1185">Reference proteome</keyword>
<accession>A0A9P6D932</accession>
<evidence type="ECO:0000256" key="1">
    <source>
        <dbReference type="SAM" id="MobiDB-lite"/>
    </source>
</evidence>
<organism evidence="2 3">
    <name type="scientific">Pleurotus eryngii</name>
    <name type="common">Boletus of the steppes</name>
    <dbReference type="NCBI Taxonomy" id="5323"/>
    <lineage>
        <taxon>Eukaryota</taxon>
        <taxon>Fungi</taxon>
        <taxon>Dikarya</taxon>
        <taxon>Basidiomycota</taxon>
        <taxon>Agaricomycotina</taxon>
        <taxon>Agaricomycetes</taxon>
        <taxon>Agaricomycetidae</taxon>
        <taxon>Agaricales</taxon>
        <taxon>Pleurotineae</taxon>
        <taxon>Pleurotaceae</taxon>
        <taxon>Pleurotus</taxon>
    </lineage>
</organism>
<comment type="caution">
    <text evidence="2">The sequence shown here is derived from an EMBL/GenBank/DDBJ whole genome shotgun (WGS) entry which is preliminary data.</text>
</comment>
<gene>
    <name evidence="2" type="ORF">BDN71DRAFT_1436248</name>
</gene>